<evidence type="ECO:0000256" key="3">
    <source>
        <dbReference type="ARBA" id="ARBA00022679"/>
    </source>
</evidence>
<evidence type="ECO:0000259" key="4">
    <source>
        <dbReference type="Pfam" id="PF00535"/>
    </source>
</evidence>
<accession>E8X5D2</accession>
<dbReference type="PaxDb" id="1198114-AciX9_2444"/>
<dbReference type="PANTHER" id="PTHR43685:SF5">
    <property type="entry name" value="GLYCOSYLTRANSFERASE EPSE-RELATED"/>
    <property type="match status" value="1"/>
</dbReference>
<feature type="domain" description="Glycosyltransferase 2-like" evidence="4">
    <location>
        <begin position="528"/>
        <end position="630"/>
    </location>
</feature>
<evidence type="ECO:0000313" key="5">
    <source>
        <dbReference type="EMBL" id="ADW69479.1"/>
    </source>
</evidence>
<comment type="similarity">
    <text evidence="1">Belongs to the glycosyltransferase 2 family.</text>
</comment>
<dbReference type="InterPro" id="IPR001173">
    <property type="entry name" value="Glyco_trans_2-like"/>
</dbReference>
<reference evidence="6" key="1">
    <citation type="submission" date="2011-01" db="EMBL/GenBank/DDBJ databases">
        <title>Complete sequence of chromosome of Acidobacterium sp. MP5ACTX9.</title>
        <authorList>
            <consortium name="US DOE Joint Genome Institute"/>
            <person name="Lucas S."/>
            <person name="Copeland A."/>
            <person name="Lapidus A."/>
            <person name="Cheng J.-F."/>
            <person name="Goodwin L."/>
            <person name="Pitluck S."/>
            <person name="Teshima H."/>
            <person name="Detter J.C."/>
            <person name="Han C."/>
            <person name="Tapia R."/>
            <person name="Land M."/>
            <person name="Hauser L."/>
            <person name="Kyrpides N."/>
            <person name="Ivanova N."/>
            <person name="Ovchinnikova G."/>
            <person name="Pagani I."/>
            <person name="Rawat S.R."/>
            <person name="Mannisto M."/>
            <person name="Haggblom M.M."/>
            <person name="Woyke T."/>
        </authorList>
    </citation>
    <scope>NUCLEOTIDE SEQUENCE [LARGE SCALE GENOMIC DNA]</scope>
    <source>
        <strain evidence="6">MP5ACTX9</strain>
    </source>
</reference>
<proteinExistence type="inferred from homology"/>
<dbReference type="HOGENOM" id="CLU_381220_0_0_0"/>
<dbReference type="InterPro" id="IPR029044">
    <property type="entry name" value="Nucleotide-diphossugar_trans"/>
</dbReference>
<evidence type="ECO:0000256" key="2">
    <source>
        <dbReference type="ARBA" id="ARBA00022676"/>
    </source>
</evidence>
<dbReference type="InterPro" id="IPR050834">
    <property type="entry name" value="Glycosyltransf_2"/>
</dbReference>
<dbReference type="SUPFAM" id="SSF53448">
    <property type="entry name" value="Nucleotide-diphospho-sugar transferases"/>
    <property type="match status" value="3"/>
</dbReference>
<evidence type="ECO:0000313" key="6">
    <source>
        <dbReference type="Proteomes" id="UP000000343"/>
    </source>
</evidence>
<dbReference type="CDD" id="cd00761">
    <property type="entry name" value="Glyco_tranf_GTA_type"/>
    <property type="match status" value="2"/>
</dbReference>
<dbReference type="PANTHER" id="PTHR43685">
    <property type="entry name" value="GLYCOSYLTRANSFERASE"/>
    <property type="match status" value="1"/>
</dbReference>
<dbReference type="Proteomes" id="UP000000343">
    <property type="component" value="Chromosome"/>
</dbReference>
<dbReference type="EMBL" id="CP002480">
    <property type="protein sequence ID" value="ADW69479.1"/>
    <property type="molecule type" value="Genomic_DNA"/>
</dbReference>
<dbReference type="OrthoDB" id="111731at2"/>
<feature type="domain" description="Glycosyltransferase 2-like" evidence="4">
    <location>
        <begin position="304"/>
        <end position="429"/>
    </location>
</feature>
<organism evidence="6">
    <name type="scientific">Granulicella tundricola (strain ATCC BAA-1859 / DSM 23138 / MP5ACTX9)</name>
    <dbReference type="NCBI Taxonomy" id="1198114"/>
    <lineage>
        <taxon>Bacteria</taxon>
        <taxon>Pseudomonadati</taxon>
        <taxon>Acidobacteriota</taxon>
        <taxon>Terriglobia</taxon>
        <taxon>Terriglobales</taxon>
        <taxon>Acidobacteriaceae</taxon>
        <taxon>Granulicella</taxon>
    </lineage>
</organism>
<dbReference type="eggNOG" id="COG1216">
    <property type="taxonomic scope" value="Bacteria"/>
</dbReference>
<dbReference type="GO" id="GO:0016757">
    <property type="term" value="F:glycosyltransferase activity"/>
    <property type="evidence" value="ECO:0007669"/>
    <property type="project" value="UniProtKB-KW"/>
</dbReference>
<gene>
    <name evidence="5" type="ordered locus">AciX9_2444</name>
</gene>
<keyword evidence="3 5" id="KW-0808">Transferase</keyword>
<name>E8X5D2_GRATM</name>
<dbReference type="Pfam" id="PF00535">
    <property type="entry name" value="Glycos_transf_2"/>
    <property type="match status" value="2"/>
</dbReference>
<dbReference type="AlphaFoldDB" id="E8X5D2"/>
<dbReference type="RefSeq" id="WP_013580795.1">
    <property type="nucleotide sequence ID" value="NC_015064.1"/>
</dbReference>
<protein>
    <submittedName>
        <fullName evidence="5">Glycosyl transferase family 2</fullName>
    </submittedName>
</protein>
<evidence type="ECO:0000256" key="1">
    <source>
        <dbReference type="ARBA" id="ARBA00006739"/>
    </source>
</evidence>
<keyword evidence="6" id="KW-1185">Reference proteome</keyword>
<keyword evidence="2" id="KW-0328">Glycosyltransferase</keyword>
<dbReference type="KEGG" id="acm:AciX9_2444"/>
<dbReference type="STRING" id="1198114.AciX9_2444"/>
<dbReference type="Gene3D" id="3.90.550.10">
    <property type="entry name" value="Spore Coat Polysaccharide Biosynthesis Protein SpsA, Chain A"/>
    <property type="match status" value="3"/>
</dbReference>
<sequence length="762" mass="85289">MPEPVEVIIGIRVFEEPQRLHATLQALAAHTAVPHRLLLLGDGPDAETSAALSTLADIEQSSTTEHLGGASCFNRLTMYPAARAYVLLESGARPGPDWLDRLLATMMRTPGCGIAGPSTNRSSNQQCLFPGRGTEANEQPPDDIAMARLAARRFGHLARPLVPRLDLADFCYVVSRETVDGVGPADESYGPGPCWEMDYNIRAYRAGITALWVCAAWVGRAPVGKREAEDHAILGVRNRQRYADTFCLKVAHKATSYPSPVVSPRMPLQQLRPLPLPDLSLPAPQKFPREPRRYTPIEGSPLASCIMPTAERRAFVPRAIAHFLAQDYAPRELIVIDDGTDSIRDLIPNDERIRYVRLSAKSTIGAKRNHACRLAAGPYILHWDDDDWYPSDRIRRQVAALQLPDVEACGSSELYYFEPKTEMAYRYHYRGGDSPVWFGGLAYLRSAWERHPFDDLQMGEDVRFLGHIAPAHRHDLHDPALIVATLHPGNTSPKHLNNPCWLREDAQRLTAWMAEHERRMLTPHVRCIMPTRNRRAFIPLALACFQTQEWPNKELVIVDDGEQAVEDLVARVENVRYLRLDCRHSIGEKRNLACAHSSGSYIVHWDDDDWHAPNRISRQVEPLMNGAHDLSGLNMQFLLEVQAGAFWQISGQLHGRMFVGDVLGGTLTFARKVWLDGARYPDTNLAEDAGLIRNAQAMGKQLLRLENGGEYIYMRHPGNTWQFEPGGFIDPGGWRRGEAPAGFSPALLQRYRAASRQVALAG</sequence>
<dbReference type="eggNOG" id="COG0463">
    <property type="taxonomic scope" value="Bacteria"/>
</dbReference>